<name>A0A139AQH9_GONPJ</name>
<organism evidence="2 3">
    <name type="scientific">Gonapodya prolifera (strain JEL478)</name>
    <name type="common">Monoblepharis prolifera</name>
    <dbReference type="NCBI Taxonomy" id="1344416"/>
    <lineage>
        <taxon>Eukaryota</taxon>
        <taxon>Fungi</taxon>
        <taxon>Fungi incertae sedis</taxon>
        <taxon>Chytridiomycota</taxon>
        <taxon>Chytridiomycota incertae sedis</taxon>
        <taxon>Monoblepharidomycetes</taxon>
        <taxon>Monoblepharidales</taxon>
        <taxon>Gonapodyaceae</taxon>
        <taxon>Gonapodya</taxon>
    </lineage>
</organism>
<proteinExistence type="predicted"/>
<protein>
    <submittedName>
        <fullName evidence="2">Uncharacterized protein</fullName>
    </submittedName>
</protein>
<reference evidence="2 3" key="1">
    <citation type="journal article" date="2015" name="Genome Biol. Evol.">
        <title>Phylogenomic analyses indicate that early fungi evolved digesting cell walls of algal ancestors of land plants.</title>
        <authorList>
            <person name="Chang Y."/>
            <person name="Wang S."/>
            <person name="Sekimoto S."/>
            <person name="Aerts A.L."/>
            <person name="Choi C."/>
            <person name="Clum A."/>
            <person name="LaButti K.M."/>
            <person name="Lindquist E.A."/>
            <person name="Yee Ngan C."/>
            <person name="Ohm R.A."/>
            <person name="Salamov A.A."/>
            <person name="Grigoriev I.V."/>
            <person name="Spatafora J.W."/>
            <person name="Berbee M.L."/>
        </authorList>
    </citation>
    <scope>NUCLEOTIDE SEQUENCE [LARGE SCALE GENOMIC DNA]</scope>
    <source>
        <strain evidence="2 3">JEL478</strain>
    </source>
</reference>
<evidence type="ECO:0000313" key="2">
    <source>
        <dbReference type="EMBL" id="KXS18745.1"/>
    </source>
</evidence>
<evidence type="ECO:0000256" key="1">
    <source>
        <dbReference type="SAM" id="MobiDB-lite"/>
    </source>
</evidence>
<dbReference type="Proteomes" id="UP000070544">
    <property type="component" value="Unassembled WGS sequence"/>
</dbReference>
<dbReference type="AlphaFoldDB" id="A0A139AQH9"/>
<evidence type="ECO:0000313" key="3">
    <source>
        <dbReference type="Proteomes" id="UP000070544"/>
    </source>
</evidence>
<feature type="region of interest" description="Disordered" evidence="1">
    <location>
        <begin position="18"/>
        <end position="41"/>
    </location>
</feature>
<keyword evidence="3" id="KW-1185">Reference proteome</keyword>
<sequence length="229" mass="25407">MWSSSFSRAIDSMSWAATTASKETIQKRDSEQSDEKSSCSPEFYLKDGDLVIDLPRASGTVQFRRTGKLGKDAKGAADLRILCDKLIEEAANQAIVRARRYHDGDFRCELSPFTEGTQKQLIQAISLSRSETKLTGKQKQLNPTQAISSSRGDANLAEIRELISKVIPLLSQKSQNVAFPVCGVSVYNGNTEIVRSYQGDRRLMTFPGHSHTTIAEHFIQCMETDGLLQ</sequence>
<feature type="compositionally biased region" description="Basic and acidic residues" evidence="1">
    <location>
        <begin position="24"/>
        <end position="37"/>
    </location>
</feature>
<accession>A0A139AQH9</accession>
<dbReference type="EMBL" id="KQ965741">
    <property type="protein sequence ID" value="KXS18745.1"/>
    <property type="molecule type" value="Genomic_DNA"/>
</dbReference>
<gene>
    <name evidence="2" type="ORF">M427DRAFT_42393</name>
</gene>